<feature type="compositionally biased region" description="Low complexity" evidence="1">
    <location>
        <begin position="189"/>
        <end position="199"/>
    </location>
</feature>
<dbReference type="RefSeq" id="XP_018184711.1">
    <property type="nucleotide sequence ID" value="XM_018333517.1"/>
</dbReference>
<dbReference type="EMBL" id="KV407467">
    <property type="protein sequence ID" value="KZF19156.1"/>
    <property type="molecule type" value="Genomic_DNA"/>
</dbReference>
<organism evidence="2 3">
    <name type="scientific">Xylona heveae (strain CBS 132557 / TC161)</name>
    <dbReference type="NCBI Taxonomy" id="1328760"/>
    <lineage>
        <taxon>Eukaryota</taxon>
        <taxon>Fungi</taxon>
        <taxon>Dikarya</taxon>
        <taxon>Ascomycota</taxon>
        <taxon>Pezizomycotina</taxon>
        <taxon>Xylonomycetes</taxon>
        <taxon>Xylonales</taxon>
        <taxon>Xylonaceae</taxon>
        <taxon>Xylona</taxon>
    </lineage>
</organism>
<reference evidence="2 3" key="1">
    <citation type="journal article" date="2016" name="Fungal Biol.">
        <title>The genome of Xylona heveae provides a window into fungal endophytism.</title>
        <authorList>
            <person name="Gazis R."/>
            <person name="Kuo A."/>
            <person name="Riley R."/>
            <person name="LaButti K."/>
            <person name="Lipzen A."/>
            <person name="Lin J."/>
            <person name="Amirebrahimi M."/>
            <person name="Hesse C.N."/>
            <person name="Spatafora J.W."/>
            <person name="Henrissat B."/>
            <person name="Hainaut M."/>
            <person name="Grigoriev I.V."/>
            <person name="Hibbett D.S."/>
        </authorList>
    </citation>
    <scope>NUCLEOTIDE SEQUENCE [LARGE SCALE GENOMIC DNA]</scope>
    <source>
        <strain evidence="2 3">TC161</strain>
    </source>
</reference>
<feature type="region of interest" description="Disordered" evidence="1">
    <location>
        <begin position="67"/>
        <end position="95"/>
    </location>
</feature>
<dbReference type="AlphaFoldDB" id="A0A164ZIZ8"/>
<evidence type="ECO:0000313" key="3">
    <source>
        <dbReference type="Proteomes" id="UP000076632"/>
    </source>
</evidence>
<keyword evidence="3" id="KW-1185">Reference proteome</keyword>
<dbReference type="PANTHER" id="PTHR42032:SF1">
    <property type="entry name" value="YALI0E30679P"/>
    <property type="match status" value="1"/>
</dbReference>
<dbReference type="OrthoDB" id="5422510at2759"/>
<sequence length="483" mass="53888">MVDAAERTTSPPRQSPVDETPAASGHNFSTPAPQRQRSFRRSYNLSDAPNGNLSRRSSVISNLSFEDGRQSVRSPTEDFFMPKSFGSRPEANTEPSHWDSAPLAFALFPAIGGLLFKNGSAVVTDVTLLGLAAIFLNWSVRLPWDWYHSAQSVRIQEERYHTDTIFEETSEDEQQHEDGATPAPESPSDHASSSDHASGSQRLYAERDKAIHELRVHEMLALVACFLSPLLGAYLLHTIRGQLSRPSEGLVSNYNLTIFVLAAELRPVAHLVKLVQSRTLHLQRIVTPGAFAEENNDLVKVTDLEKRIGEIEVHVANAAEKNTADNGGKGNTAQVTTDVRRNLQPELDALNRAVRRYEKRHMLQTMHTDARIVDLESRLNDALSLAAAAVQTGQRQKSQLLVILTEMLWTTLLFPFEFLWLMLSFPVKMTGKVLDMGKSGLVGSQRRPPRRVPSKHSHAYVHHSHNSHGRVGDRVQGRSMKRI</sequence>
<dbReference type="PANTHER" id="PTHR42032">
    <property type="entry name" value="YALI0E30679P"/>
    <property type="match status" value="1"/>
</dbReference>
<evidence type="ECO:0000256" key="1">
    <source>
        <dbReference type="SAM" id="MobiDB-lite"/>
    </source>
</evidence>
<feature type="region of interest" description="Disordered" evidence="1">
    <location>
        <begin position="438"/>
        <end position="483"/>
    </location>
</feature>
<dbReference type="STRING" id="1328760.A0A164ZIZ8"/>
<evidence type="ECO:0000313" key="2">
    <source>
        <dbReference type="EMBL" id="KZF19156.1"/>
    </source>
</evidence>
<gene>
    <name evidence="2" type="ORF">L228DRAFT_251251</name>
</gene>
<dbReference type="Proteomes" id="UP000076632">
    <property type="component" value="Unassembled WGS sequence"/>
</dbReference>
<proteinExistence type="predicted"/>
<dbReference type="OMA" id="RLPWEWY"/>
<feature type="compositionally biased region" description="Polar residues" evidence="1">
    <location>
        <begin position="26"/>
        <end position="51"/>
    </location>
</feature>
<feature type="region of interest" description="Disordered" evidence="1">
    <location>
        <begin position="1"/>
        <end position="51"/>
    </location>
</feature>
<dbReference type="GeneID" id="28898654"/>
<name>A0A164ZIZ8_XYLHT</name>
<accession>A0A164ZIZ8</accession>
<feature type="compositionally biased region" description="Basic residues" evidence="1">
    <location>
        <begin position="447"/>
        <end position="468"/>
    </location>
</feature>
<protein>
    <submittedName>
        <fullName evidence="2">Uncharacterized protein</fullName>
    </submittedName>
</protein>
<dbReference type="InParanoid" id="A0A164ZIZ8"/>
<feature type="region of interest" description="Disordered" evidence="1">
    <location>
        <begin position="169"/>
        <end position="199"/>
    </location>
</feature>